<feature type="compositionally biased region" description="Pro residues" evidence="1">
    <location>
        <begin position="135"/>
        <end position="151"/>
    </location>
</feature>
<accession>A0ABT6MMD8</accession>
<feature type="compositionally biased region" description="Gly residues" evidence="1">
    <location>
        <begin position="155"/>
        <end position="165"/>
    </location>
</feature>
<evidence type="ECO:0000256" key="1">
    <source>
        <dbReference type="SAM" id="MobiDB-lite"/>
    </source>
</evidence>
<dbReference type="Proteomes" id="UP001160334">
    <property type="component" value="Unassembled WGS sequence"/>
</dbReference>
<dbReference type="EMBL" id="JARXVC010000026">
    <property type="protein sequence ID" value="MDH6284709.1"/>
    <property type="molecule type" value="Genomic_DNA"/>
</dbReference>
<gene>
    <name evidence="2" type="ORF">M2280_005970</name>
</gene>
<proteinExistence type="predicted"/>
<feature type="compositionally biased region" description="Gly residues" evidence="1">
    <location>
        <begin position="124"/>
        <end position="134"/>
    </location>
</feature>
<evidence type="ECO:0000313" key="2">
    <source>
        <dbReference type="EMBL" id="MDH6284709.1"/>
    </source>
</evidence>
<feature type="region of interest" description="Disordered" evidence="1">
    <location>
        <begin position="123"/>
        <end position="165"/>
    </location>
</feature>
<name>A0ABT6MMD8_9NOCA</name>
<keyword evidence="3" id="KW-1185">Reference proteome</keyword>
<evidence type="ECO:0000313" key="3">
    <source>
        <dbReference type="Proteomes" id="UP001160334"/>
    </source>
</evidence>
<sequence length="165" mass="17078">MVQRSGRAVQYVESAIDEDGVHPADADTIALTALGRPELVITDRGVEQSVAVLYRLAGLAVGGVPVRPGDLHVVEDLEVCLVEVRDCPGWVQRAGEPYGCRARAPPALWADCTGVGCRVRGRGMRGPWGPGGGPRAPPPPPPAPPQQPAPRPRGGEGYAPGSGAG</sequence>
<reference evidence="2 3" key="1">
    <citation type="submission" date="2023-04" db="EMBL/GenBank/DDBJ databases">
        <title>Forest soil microbial communities from Buena Vista Peninsula, Colon Province, Panama.</title>
        <authorList>
            <person name="Bouskill N."/>
        </authorList>
    </citation>
    <scope>NUCLEOTIDE SEQUENCE [LARGE SCALE GENOMIC DNA]</scope>
    <source>
        <strain evidence="2 3">CFH S0262</strain>
    </source>
</reference>
<comment type="caution">
    <text evidence="2">The sequence shown here is derived from an EMBL/GenBank/DDBJ whole genome shotgun (WGS) entry which is preliminary data.</text>
</comment>
<organism evidence="2 3">
    <name type="scientific">Prescottella agglutinans</name>
    <dbReference type="NCBI Taxonomy" id="1644129"/>
    <lineage>
        <taxon>Bacteria</taxon>
        <taxon>Bacillati</taxon>
        <taxon>Actinomycetota</taxon>
        <taxon>Actinomycetes</taxon>
        <taxon>Mycobacteriales</taxon>
        <taxon>Nocardiaceae</taxon>
        <taxon>Prescottella</taxon>
    </lineage>
</organism>
<feature type="non-terminal residue" evidence="2">
    <location>
        <position position="165"/>
    </location>
</feature>
<protein>
    <submittedName>
        <fullName evidence="2">Uncharacterized protein</fullName>
    </submittedName>
</protein>